<protein>
    <recommendedName>
        <fullName evidence="4">Flagellar export protein FliJ</fullName>
    </recommendedName>
</protein>
<evidence type="ECO:0000256" key="1">
    <source>
        <dbReference type="SAM" id="Coils"/>
    </source>
</evidence>
<evidence type="ECO:0008006" key="4">
    <source>
        <dbReference type="Google" id="ProtNLM"/>
    </source>
</evidence>
<evidence type="ECO:0000313" key="3">
    <source>
        <dbReference type="Proteomes" id="UP000240811"/>
    </source>
</evidence>
<dbReference type="Proteomes" id="UP000240811">
    <property type="component" value="Unassembled WGS sequence"/>
</dbReference>
<dbReference type="AlphaFoldDB" id="A0A2T4VWS8"/>
<sequence length="116" mass="13587">MKSQEQKMRLKDSQVKDKRRQLQQLRATILSFKKTVANLEEQISIEERKSGIYDINHFAYSIFAKSTRQRVDNLLISIKELLLKQESLEADLEKIDSEIDDCAAAEDRIKTNRVIF</sequence>
<proteinExistence type="predicted"/>
<evidence type="ECO:0000313" key="2">
    <source>
        <dbReference type="EMBL" id="PTL86222.1"/>
    </source>
</evidence>
<organism evidence="2 3">
    <name type="scientific">Candidatus Liberibacter europaeus</name>
    <dbReference type="NCBI Taxonomy" id="744859"/>
    <lineage>
        <taxon>Bacteria</taxon>
        <taxon>Pseudomonadati</taxon>
        <taxon>Pseudomonadota</taxon>
        <taxon>Alphaproteobacteria</taxon>
        <taxon>Hyphomicrobiales</taxon>
        <taxon>Rhizobiaceae</taxon>
        <taxon>Liberibacter</taxon>
    </lineage>
</organism>
<feature type="coiled-coil region" evidence="1">
    <location>
        <begin position="8"/>
        <end position="98"/>
    </location>
</feature>
<dbReference type="EMBL" id="PSQJ01000006">
    <property type="protein sequence ID" value="PTL86222.1"/>
    <property type="molecule type" value="Genomic_DNA"/>
</dbReference>
<name>A0A2T4VWS8_9HYPH</name>
<keyword evidence="1" id="KW-0175">Coiled coil</keyword>
<comment type="caution">
    <text evidence="2">The sequence shown here is derived from an EMBL/GenBank/DDBJ whole genome shotgun (WGS) entry which is preliminary data.</text>
</comment>
<reference evidence="3" key="1">
    <citation type="submission" date="2018-02" db="EMBL/GenBank/DDBJ databases">
        <title>Genome sequence of Candidatus Liberibacter europaeus.</title>
        <authorList>
            <person name="Frampton R.A."/>
            <person name="Thompson S.M."/>
            <person name="David C."/>
            <person name="Addison S.M."/>
            <person name="Smith G.R."/>
        </authorList>
    </citation>
    <scope>NUCLEOTIDE SEQUENCE [LARGE SCALE GENOMIC DNA]</scope>
</reference>
<gene>
    <name evidence="2" type="ORF">C4617_04960</name>
</gene>
<accession>A0A2T4VWS8</accession>